<sequence length="63" mass="6521">MCEVGSGDGKGERRKTTRSCDGFGVKEGGMMAQGSMDNDSTSSPLHLERTAAVAGAREGKTVD</sequence>
<protein>
    <recommendedName>
        <fullName evidence="4">DUF834 domain-containing protein</fullName>
    </recommendedName>
</protein>
<proteinExistence type="predicted"/>
<reference evidence="2" key="1">
    <citation type="submission" date="2015-04" db="UniProtKB">
        <authorList>
            <consortium name="EnsemblPlants"/>
        </authorList>
    </citation>
    <scope>IDENTIFICATION</scope>
</reference>
<dbReference type="EnsemblPlants" id="OGLUM05G08950.1">
    <property type="protein sequence ID" value="OGLUM05G08950.1"/>
    <property type="gene ID" value="OGLUM05G08950"/>
</dbReference>
<dbReference type="HOGENOM" id="CLU_2889480_0_0_1"/>
<dbReference type="AlphaFoldDB" id="A0A0D9ZW64"/>
<keyword evidence="3" id="KW-1185">Reference proteome</keyword>
<dbReference type="Proteomes" id="UP000026961">
    <property type="component" value="Chromosome 5"/>
</dbReference>
<evidence type="ECO:0000313" key="3">
    <source>
        <dbReference type="Proteomes" id="UP000026961"/>
    </source>
</evidence>
<dbReference type="Gramene" id="OGLUM05G08950.1">
    <property type="protein sequence ID" value="OGLUM05G08950.1"/>
    <property type="gene ID" value="OGLUM05G08950"/>
</dbReference>
<evidence type="ECO:0008006" key="4">
    <source>
        <dbReference type="Google" id="ProtNLM"/>
    </source>
</evidence>
<feature type="region of interest" description="Disordered" evidence="1">
    <location>
        <begin position="1"/>
        <end position="45"/>
    </location>
</feature>
<feature type="compositionally biased region" description="Polar residues" evidence="1">
    <location>
        <begin position="35"/>
        <end position="44"/>
    </location>
</feature>
<name>A0A0D9ZW64_9ORYZ</name>
<evidence type="ECO:0000313" key="2">
    <source>
        <dbReference type="EnsemblPlants" id="OGLUM05G08950.1"/>
    </source>
</evidence>
<reference evidence="2" key="2">
    <citation type="submission" date="2018-05" db="EMBL/GenBank/DDBJ databases">
        <title>OgluRS3 (Oryza glumaepatula Reference Sequence Version 3).</title>
        <authorList>
            <person name="Zhang J."/>
            <person name="Kudrna D."/>
            <person name="Lee S."/>
            <person name="Talag J."/>
            <person name="Welchert J."/>
            <person name="Wing R.A."/>
        </authorList>
    </citation>
    <scope>NUCLEOTIDE SEQUENCE [LARGE SCALE GENOMIC DNA]</scope>
</reference>
<accession>A0A0D9ZW64</accession>
<evidence type="ECO:0000256" key="1">
    <source>
        <dbReference type="SAM" id="MobiDB-lite"/>
    </source>
</evidence>
<organism evidence="2">
    <name type="scientific">Oryza glumipatula</name>
    <dbReference type="NCBI Taxonomy" id="40148"/>
    <lineage>
        <taxon>Eukaryota</taxon>
        <taxon>Viridiplantae</taxon>
        <taxon>Streptophyta</taxon>
        <taxon>Embryophyta</taxon>
        <taxon>Tracheophyta</taxon>
        <taxon>Spermatophyta</taxon>
        <taxon>Magnoliopsida</taxon>
        <taxon>Liliopsida</taxon>
        <taxon>Poales</taxon>
        <taxon>Poaceae</taxon>
        <taxon>BOP clade</taxon>
        <taxon>Oryzoideae</taxon>
        <taxon>Oryzeae</taxon>
        <taxon>Oryzinae</taxon>
        <taxon>Oryza</taxon>
    </lineage>
</organism>